<proteinExistence type="predicted"/>
<keyword evidence="3" id="KW-1185">Reference proteome</keyword>
<dbReference type="EMBL" id="LSRL02000006">
    <property type="protein sequence ID" value="TDG52029.1"/>
    <property type="molecule type" value="Genomic_DNA"/>
</dbReference>
<dbReference type="Proteomes" id="UP000295192">
    <property type="component" value="Unassembled WGS sequence"/>
</dbReference>
<evidence type="ECO:0000313" key="2">
    <source>
        <dbReference type="EMBL" id="TDG52029.1"/>
    </source>
</evidence>
<dbReference type="AlphaFoldDB" id="A0A484BTA1"/>
<evidence type="ECO:0000313" key="3">
    <source>
        <dbReference type="Proteomes" id="UP000295192"/>
    </source>
</evidence>
<comment type="caution">
    <text evidence="2">The sequence shown here is derived from an EMBL/GenBank/DDBJ whole genome shotgun (WGS) entry which is preliminary data.</text>
</comment>
<reference evidence="2 3" key="1">
    <citation type="journal article" date="2019" name="J. Hered.">
        <title>An Improved Genome Assembly for Drosophila navojoa, the Basal Species in the mojavensis Cluster.</title>
        <authorList>
            <person name="Vanderlinde T."/>
            <person name="Dupim E.G."/>
            <person name="Nazario-Yepiz N.O."/>
            <person name="Carvalho A.B."/>
        </authorList>
    </citation>
    <scope>NUCLEOTIDE SEQUENCE [LARGE SCALE GENOMIC DNA]</scope>
    <source>
        <strain evidence="2">Navoj_Jal97</strain>
        <tissue evidence="2">Whole organism</tissue>
    </source>
</reference>
<sequence length="159" mass="17344">MEMATATAYLYFICMALAFPLFHSLPIRFYARAQHCAFELPLPKNNAAIYHIVLPARSFASSALAVRGNGATRLVRNMLPSVLLCIPAATATELSCLRGLRCHRQWDIDINFIIISSSSSRSSSSIDSKSLPIFGAGSAKSAEPKPEPEPCTQLIRNVC</sequence>
<gene>
    <name evidence="2" type="ORF">AWZ03_001699</name>
</gene>
<organism evidence="2 3">
    <name type="scientific">Drosophila navojoa</name>
    <name type="common">Fruit fly</name>
    <dbReference type="NCBI Taxonomy" id="7232"/>
    <lineage>
        <taxon>Eukaryota</taxon>
        <taxon>Metazoa</taxon>
        <taxon>Ecdysozoa</taxon>
        <taxon>Arthropoda</taxon>
        <taxon>Hexapoda</taxon>
        <taxon>Insecta</taxon>
        <taxon>Pterygota</taxon>
        <taxon>Neoptera</taxon>
        <taxon>Endopterygota</taxon>
        <taxon>Diptera</taxon>
        <taxon>Brachycera</taxon>
        <taxon>Muscomorpha</taxon>
        <taxon>Ephydroidea</taxon>
        <taxon>Drosophilidae</taxon>
        <taxon>Drosophila</taxon>
    </lineage>
</organism>
<evidence type="ECO:0000256" key="1">
    <source>
        <dbReference type="SAM" id="MobiDB-lite"/>
    </source>
</evidence>
<feature type="region of interest" description="Disordered" evidence="1">
    <location>
        <begin position="136"/>
        <end position="159"/>
    </location>
</feature>
<accession>A0A484BTA1</accession>
<name>A0A484BTA1_DRONA</name>
<protein>
    <submittedName>
        <fullName evidence="2">Uncharacterized protein</fullName>
    </submittedName>
</protein>